<protein>
    <submittedName>
        <fullName evidence="6">Uncharacterized protein</fullName>
    </submittedName>
</protein>
<keyword evidence="7" id="KW-1185">Reference proteome</keyword>
<dbReference type="InParanoid" id="D7G1B4"/>
<dbReference type="InterPro" id="IPR029063">
    <property type="entry name" value="SAM-dependent_MTases_sf"/>
</dbReference>
<keyword evidence="2" id="KW-0808">Transferase</keyword>
<dbReference type="PANTHER" id="PTHR32379">
    <property type="entry name" value="GUANIDINOACETATE N-METHYLTRANSFERASE"/>
    <property type="match status" value="1"/>
</dbReference>
<dbReference type="Proteomes" id="UP000002630">
    <property type="component" value="Unassembled WGS sequence"/>
</dbReference>
<dbReference type="EMBL" id="FN649760">
    <property type="protein sequence ID" value="CBJ33224.1"/>
    <property type="molecule type" value="Genomic_DNA"/>
</dbReference>
<evidence type="ECO:0000313" key="6">
    <source>
        <dbReference type="EMBL" id="CBJ33224.1"/>
    </source>
</evidence>
<keyword evidence="1" id="KW-0489">Methyltransferase</keyword>
<evidence type="ECO:0000256" key="4">
    <source>
        <dbReference type="ARBA" id="ARBA00022884"/>
    </source>
</evidence>
<organism evidence="6 7">
    <name type="scientific">Ectocarpus siliculosus</name>
    <name type="common">Brown alga</name>
    <name type="synonym">Conferva siliculosa</name>
    <dbReference type="NCBI Taxonomy" id="2880"/>
    <lineage>
        <taxon>Eukaryota</taxon>
        <taxon>Sar</taxon>
        <taxon>Stramenopiles</taxon>
        <taxon>Ochrophyta</taxon>
        <taxon>PX clade</taxon>
        <taxon>Phaeophyceae</taxon>
        <taxon>Ectocarpales</taxon>
        <taxon>Ectocarpaceae</taxon>
        <taxon>Ectocarpus</taxon>
    </lineage>
</organism>
<dbReference type="eggNOG" id="KOG1709">
    <property type="taxonomic scope" value="Eukaryota"/>
</dbReference>
<dbReference type="InterPro" id="IPR001737">
    <property type="entry name" value="KsgA/Erm"/>
</dbReference>
<dbReference type="GO" id="GO:0005737">
    <property type="term" value="C:cytoplasm"/>
    <property type="evidence" value="ECO:0007669"/>
    <property type="project" value="TreeGrafter"/>
</dbReference>
<keyword evidence="4" id="KW-0694">RNA-binding</keyword>
<dbReference type="STRING" id="2880.D7G1B4"/>
<evidence type="ECO:0000256" key="3">
    <source>
        <dbReference type="ARBA" id="ARBA00022691"/>
    </source>
</evidence>
<dbReference type="GO" id="GO:0030731">
    <property type="term" value="F:guanidinoacetate N-methyltransferase activity"/>
    <property type="evidence" value="ECO:0007669"/>
    <property type="project" value="TreeGrafter"/>
</dbReference>
<evidence type="ECO:0000313" key="7">
    <source>
        <dbReference type="Proteomes" id="UP000002630"/>
    </source>
</evidence>
<evidence type="ECO:0000256" key="1">
    <source>
        <dbReference type="ARBA" id="ARBA00022603"/>
    </source>
</evidence>
<dbReference type="OrthoDB" id="19014at2759"/>
<dbReference type="GO" id="GO:0005634">
    <property type="term" value="C:nucleus"/>
    <property type="evidence" value="ECO:0007669"/>
    <property type="project" value="TreeGrafter"/>
</dbReference>
<sequence>MASGMACLQFGTDAFGKEILELVPATPAAAPSETVAIAITAAPSIGDRDQDDHERAAGGATEAAAAACLGEGGESMPYKGENTIVMMEWEKPYMRALVDALAITEESRVLEIGYGIGYSADRIQEFSPRSHTIIEPDPVVLARLRGWAAARPGVRIVEGFWQTALATLGEFDAVFFDDFPLPDTPDSSDLRGPASRWHAFIDLCAAHHLPVGGRITG</sequence>
<dbReference type="PANTHER" id="PTHR32379:SF1">
    <property type="entry name" value="GUANIDINOACETATE N-METHYLTRANSFERASE"/>
    <property type="match status" value="1"/>
</dbReference>
<name>D7G1B4_ECTSI</name>
<dbReference type="Gene3D" id="3.40.50.150">
    <property type="entry name" value="Vaccinia Virus protein VP39"/>
    <property type="match status" value="1"/>
</dbReference>
<dbReference type="Pfam" id="PF00398">
    <property type="entry name" value="RrnaAD"/>
    <property type="match status" value="1"/>
</dbReference>
<dbReference type="GO" id="GO:0003723">
    <property type="term" value="F:RNA binding"/>
    <property type="evidence" value="ECO:0007669"/>
    <property type="project" value="UniProtKB-KW"/>
</dbReference>
<reference evidence="6 7" key="1">
    <citation type="journal article" date="2010" name="Nature">
        <title>The Ectocarpus genome and the independent evolution of multicellularity in brown algae.</title>
        <authorList>
            <person name="Cock J.M."/>
            <person name="Sterck L."/>
            <person name="Rouze P."/>
            <person name="Scornet D."/>
            <person name="Allen A.E."/>
            <person name="Amoutzias G."/>
            <person name="Anthouard V."/>
            <person name="Artiguenave F."/>
            <person name="Aury J.M."/>
            <person name="Badger J.H."/>
            <person name="Beszteri B."/>
            <person name="Billiau K."/>
            <person name="Bonnet E."/>
            <person name="Bothwell J.H."/>
            <person name="Bowler C."/>
            <person name="Boyen C."/>
            <person name="Brownlee C."/>
            <person name="Carrano C.J."/>
            <person name="Charrier B."/>
            <person name="Cho G.Y."/>
            <person name="Coelho S.M."/>
            <person name="Collen J."/>
            <person name="Corre E."/>
            <person name="Da Silva C."/>
            <person name="Delage L."/>
            <person name="Delaroque N."/>
            <person name="Dittami S.M."/>
            <person name="Doulbeau S."/>
            <person name="Elias M."/>
            <person name="Farnham G."/>
            <person name="Gachon C.M."/>
            <person name="Gschloessl B."/>
            <person name="Heesch S."/>
            <person name="Jabbari K."/>
            <person name="Jubin C."/>
            <person name="Kawai H."/>
            <person name="Kimura K."/>
            <person name="Kloareg B."/>
            <person name="Kupper F.C."/>
            <person name="Lang D."/>
            <person name="Le Bail A."/>
            <person name="Leblanc C."/>
            <person name="Lerouge P."/>
            <person name="Lohr M."/>
            <person name="Lopez P.J."/>
            <person name="Martens C."/>
            <person name="Maumus F."/>
            <person name="Michel G."/>
            <person name="Miranda-Saavedra D."/>
            <person name="Morales J."/>
            <person name="Moreau H."/>
            <person name="Motomura T."/>
            <person name="Nagasato C."/>
            <person name="Napoli C.A."/>
            <person name="Nelson D.R."/>
            <person name="Nyvall-Collen P."/>
            <person name="Peters A.F."/>
            <person name="Pommier C."/>
            <person name="Potin P."/>
            <person name="Poulain J."/>
            <person name="Quesneville H."/>
            <person name="Read B."/>
            <person name="Rensing S.A."/>
            <person name="Ritter A."/>
            <person name="Rousvoal S."/>
            <person name="Samanta M."/>
            <person name="Samson G."/>
            <person name="Schroeder D.C."/>
            <person name="Segurens B."/>
            <person name="Strittmatter M."/>
            <person name="Tonon T."/>
            <person name="Tregear J.W."/>
            <person name="Valentin K."/>
            <person name="von Dassow P."/>
            <person name="Yamagishi T."/>
            <person name="Van de Peer Y."/>
            <person name="Wincker P."/>
        </authorList>
    </citation>
    <scope>NUCLEOTIDE SEQUENCE [LARGE SCALE GENOMIC DNA]</scope>
    <source>
        <strain evidence="7">Ec32 / CCAP1310/4</strain>
    </source>
</reference>
<feature type="compositionally biased region" description="Basic and acidic residues" evidence="5">
    <location>
        <begin position="46"/>
        <end position="56"/>
    </location>
</feature>
<accession>D7G1B4</accession>
<feature type="region of interest" description="Disordered" evidence="5">
    <location>
        <begin position="42"/>
        <end position="61"/>
    </location>
</feature>
<dbReference type="GO" id="GO:0006601">
    <property type="term" value="P:creatine biosynthetic process"/>
    <property type="evidence" value="ECO:0007669"/>
    <property type="project" value="TreeGrafter"/>
</dbReference>
<dbReference type="CDD" id="cd02440">
    <property type="entry name" value="AdoMet_MTases"/>
    <property type="match status" value="1"/>
</dbReference>
<keyword evidence="3" id="KW-0949">S-adenosyl-L-methionine</keyword>
<dbReference type="InterPro" id="IPR051038">
    <property type="entry name" value="RMT2/GAMT_Mtase"/>
</dbReference>
<dbReference type="GO" id="GO:0032259">
    <property type="term" value="P:methylation"/>
    <property type="evidence" value="ECO:0007669"/>
    <property type="project" value="UniProtKB-KW"/>
</dbReference>
<gene>
    <name evidence="6" type="ORF">Esi_0445_0010</name>
</gene>
<proteinExistence type="predicted"/>
<evidence type="ECO:0000256" key="5">
    <source>
        <dbReference type="SAM" id="MobiDB-lite"/>
    </source>
</evidence>
<evidence type="ECO:0000256" key="2">
    <source>
        <dbReference type="ARBA" id="ARBA00022679"/>
    </source>
</evidence>
<dbReference type="SUPFAM" id="SSF53335">
    <property type="entry name" value="S-adenosyl-L-methionine-dependent methyltransferases"/>
    <property type="match status" value="1"/>
</dbReference>
<dbReference type="AlphaFoldDB" id="D7G1B4"/>